<sequence length="198" mass="22066">MPRVQGETINYGLQNVVARVSELFRTRDYLGFDYLLTMLGQYPEEMAFPYLCITQGMKAELEGDPGQAVKHYHAVLDNIESPVIEFALKRIAHICMNAGDMENAVYAVDSLVHISDRYVPFFANLLTSIGQPEDAIALYEQYTGQHPGDMGSVEKLAVLYHKLGRQDDIVPLLQSVEQLAPGSEMLGRLKLLCSSSLP</sequence>
<proteinExistence type="predicted"/>
<gene>
    <name evidence="1" type="ORF">BOW51_00910</name>
</gene>
<dbReference type="Proteomes" id="UP000190896">
    <property type="component" value="Unassembled WGS sequence"/>
</dbReference>
<protein>
    <recommendedName>
        <fullName evidence="3">Tetratrico peptide repeat group 5 domain-containing protein</fullName>
    </recommendedName>
</protein>
<organism evidence="1 2">
    <name type="scientific">Solemya velesiana gill symbiont</name>
    <dbReference type="NCBI Taxonomy" id="1918948"/>
    <lineage>
        <taxon>Bacteria</taxon>
        <taxon>Pseudomonadati</taxon>
        <taxon>Pseudomonadota</taxon>
        <taxon>Gammaproteobacteria</taxon>
        <taxon>sulfur-oxidizing symbionts</taxon>
    </lineage>
</organism>
<dbReference type="EMBL" id="MPRJ01000003">
    <property type="protein sequence ID" value="OOZ37725.1"/>
    <property type="molecule type" value="Genomic_DNA"/>
</dbReference>
<evidence type="ECO:0000313" key="1">
    <source>
        <dbReference type="EMBL" id="OOZ37725.1"/>
    </source>
</evidence>
<reference evidence="1 2" key="1">
    <citation type="submission" date="2016-11" db="EMBL/GenBank/DDBJ databases">
        <title>Mixed transmission modes and dynamic genome evolution in an obligate animal-bacterial symbiosis.</title>
        <authorList>
            <person name="Russell S.L."/>
            <person name="Corbett-Detig R.B."/>
            <person name="Cavanaugh C.M."/>
        </authorList>
    </citation>
    <scope>NUCLEOTIDE SEQUENCE [LARGE SCALE GENOMIC DNA]</scope>
    <source>
        <strain evidence="1">Se-Cadez</strain>
    </source>
</reference>
<keyword evidence="2" id="KW-1185">Reference proteome</keyword>
<name>A0A1T2KY03_9GAMM</name>
<accession>A0A1T2KY03</accession>
<dbReference type="AlphaFoldDB" id="A0A1T2KY03"/>
<comment type="caution">
    <text evidence="1">The sequence shown here is derived from an EMBL/GenBank/DDBJ whole genome shotgun (WGS) entry which is preliminary data.</text>
</comment>
<dbReference type="InterPro" id="IPR011990">
    <property type="entry name" value="TPR-like_helical_dom_sf"/>
</dbReference>
<evidence type="ECO:0008006" key="3">
    <source>
        <dbReference type="Google" id="ProtNLM"/>
    </source>
</evidence>
<dbReference type="Gene3D" id="1.25.40.10">
    <property type="entry name" value="Tetratricopeptide repeat domain"/>
    <property type="match status" value="1"/>
</dbReference>
<dbReference type="SUPFAM" id="SSF48452">
    <property type="entry name" value="TPR-like"/>
    <property type="match status" value="1"/>
</dbReference>
<evidence type="ECO:0000313" key="2">
    <source>
        <dbReference type="Proteomes" id="UP000190896"/>
    </source>
</evidence>